<dbReference type="OrthoDB" id="18740at2759"/>
<proteinExistence type="predicted"/>
<evidence type="ECO:0000256" key="1">
    <source>
        <dbReference type="ARBA" id="ARBA00022737"/>
    </source>
</evidence>
<evidence type="ECO:0000256" key="2">
    <source>
        <dbReference type="ARBA" id="ARBA00023203"/>
    </source>
</evidence>
<dbReference type="EMBL" id="JABEBT010000055">
    <property type="protein sequence ID" value="KAF7634588.1"/>
    <property type="molecule type" value="Genomic_DNA"/>
</dbReference>
<dbReference type="InterPro" id="IPR001589">
    <property type="entry name" value="Actinin_actin-bd_CS"/>
</dbReference>
<dbReference type="GO" id="GO:0006997">
    <property type="term" value="P:nucleus organization"/>
    <property type="evidence" value="ECO:0007669"/>
    <property type="project" value="TreeGrafter"/>
</dbReference>
<dbReference type="InterPro" id="IPR001715">
    <property type="entry name" value="CH_dom"/>
</dbReference>
<dbReference type="SUPFAM" id="SSF47576">
    <property type="entry name" value="Calponin-homology domain, CH-domain"/>
    <property type="match status" value="1"/>
</dbReference>
<feature type="region of interest" description="Disordered" evidence="3">
    <location>
        <begin position="1"/>
        <end position="51"/>
    </location>
</feature>
<evidence type="ECO:0000313" key="6">
    <source>
        <dbReference type="Proteomes" id="UP000605970"/>
    </source>
</evidence>
<feature type="domain" description="Calponin-homology (CH)" evidence="4">
    <location>
        <begin position="260"/>
        <end position="375"/>
    </location>
</feature>
<dbReference type="GO" id="GO:0048471">
    <property type="term" value="C:perinuclear region of cytoplasm"/>
    <property type="evidence" value="ECO:0007669"/>
    <property type="project" value="TreeGrafter"/>
</dbReference>
<dbReference type="GO" id="GO:0003779">
    <property type="term" value="F:actin binding"/>
    <property type="evidence" value="ECO:0007669"/>
    <property type="project" value="UniProtKB-KW"/>
</dbReference>
<dbReference type="GO" id="GO:0007010">
    <property type="term" value="P:cytoskeleton organization"/>
    <property type="evidence" value="ECO:0007669"/>
    <property type="project" value="TreeGrafter"/>
</dbReference>
<dbReference type="Gene3D" id="1.10.418.10">
    <property type="entry name" value="Calponin-like domain"/>
    <property type="match status" value="2"/>
</dbReference>
<protein>
    <recommendedName>
        <fullName evidence="4">Calponin-homology (CH) domain-containing protein</fullName>
    </recommendedName>
</protein>
<dbReference type="SMART" id="SM00033">
    <property type="entry name" value="CH"/>
    <property type="match status" value="2"/>
</dbReference>
<keyword evidence="2" id="KW-0009">Actin-binding</keyword>
<dbReference type="Pfam" id="PF00307">
    <property type="entry name" value="CH"/>
    <property type="match status" value="2"/>
</dbReference>
<evidence type="ECO:0000259" key="4">
    <source>
        <dbReference type="PROSITE" id="PS50021"/>
    </source>
</evidence>
<feature type="domain" description="Calponin-homology (CH)" evidence="4">
    <location>
        <begin position="89"/>
        <end position="215"/>
    </location>
</feature>
<evidence type="ECO:0000256" key="3">
    <source>
        <dbReference type="SAM" id="MobiDB-lite"/>
    </source>
</evidence>
<keyword evidence="6" id="KW-1185">Reference proteome</keyword>
<keyword evidence="1" id="KW-0677">Repeat</keyword>
<name>A0A8S9ZN37_9BILA</name>
<dbReference type="PROSITE" id="PS50021">
    <property type="entry name" value="CH"/>
    <property type="match status" value="2"/>
</dbReference>
<dbReference type="PANTHER" id="PTHR21524">
    <property type="entry name" value="SPECTRIN REPEAT CONTAINING NUCLEAR ENVELOPE PROTEIN 2"/>
    <property type="match status" value="1"/>
</dbReference>
<feature type="compositionally biased region" description="Basic and acidic residues" evidence="3">
    <location>
        <begin position="1"/>
        <end position="21"/>
    </location>
</feature>
<gene>
    <name evidence="5" type="ORF">Mgra_00006037</name>
</gene>
<accession>A0A8S9ZN37</accession>
<sequence>MQKRTKLQEKNKTKKENDKKSSLHSSNSSLAQQEGEESTLNKKQNSNRLKRGLQGLKQRFIRRCCCCHCYPKMMQNSKSSDEEYEAEQRMQKNTFTRWVNYHLEEHSSSGKVQNLIEDLKDGILLCHLLEVLTGDVLPVITNSSGENENNIKSSTSNLKTIKTLKRAYKLNNLNTALKCLRAKDVKLVTNNVVDLADGNPRIWLGLIWQIILHFQIETGLSLVRRSTWHQIHSQQNNNNEFEGTSIGTFPSTSKLPPLKKNVEQALLDWLNREAIRPRQLGLPSVVDLDKSWKDGRLLLALLHRFLPALINFEEILEGGNEPEECRKRALKAIQLARLHLGISPFLDPTELCAPGRLPCRRSVITYISQYLNIYKLKQPLIKEEEEIKLNKEKNKNFELFKNLFEWLNKTNEQIVCLKLSEKQRPTIGQFKLFCCLLRKEWLEKRKILIEEQTFPLLNNLIEKNDLNKFNKLLDNIQSCISSWDLKIAFLLDSYGKEIIELEKWISNGEYLIYSNLSLINEEQNNFVNFGNEKLDELIDCLEEKIKLFEEYFKELPNKRLLLISKLNEQQKNLKNFKNSSNDDFLLLPQHLLINLNELKNY</sequence>
<evidence type="ECO:0000313" key="5">
    <source>
        <dbReference type="EMBL" id="KAF7634588.1"/>
    </source>
</evidence>
<dbReference type="Proteomes" id="UP000605970">
    <property type="component" value="Unassembled WGS sequence"/>
</dbReference>
<dbReference type="PROSITE" id="PS00019">
    <property type="entry name" value="ACTININ_1"/>
    <property type="match status" value="1"/>
</dbReference>
<dbReference type="GO" id="GO:0019894">
    <property type="term" value="F:kinesin binding"/>
    <property type="evidence" value="ECO:0007669"/>
    <property type="project" value="TreeGrafter"/>
</dbReference>
<dbReference type="GO" id="GO:0007097">
    <property type="term" value="P:nuclear migration"/>
    <property type="evidence" value="ECO:0007669"/>
    <property type="project" value="TreeGrafter"/>
</dbReference>
<dbReference type="GO" id="GO:0005635">
    <property type="term" value="C:nuclear envelope"/>
    <property type="evidence" value="ECO:0007669"/>
    <property type="project" value="TreeGrafter"/>
</dbReference>
<organism evidence="5 6">
    <name type="scientific">Meloidogyne graminicola</name>
    <dbReference type="NCBI Taxonomy" id="189291"/>
    <lineage>
        <taxon>Eukaryota</taxon>
        <taxon>Metazoa</taxon>
        <taxon>Ecdysozoa</taxon>
        <taxon>Nematoda</taxon>
        <taxon>Chromadorea</taxon>
        <taxon>Rhabditida</taxon>
        <taxon>Tylenchina</taxon>
        <taxon>Tylenchomorpha</taxon>
        <taxon>Tylenchoidea</taxon>
        <taxon>Meloidogynidae</taxon>
        <taxon>Meloidogyninae</taxon>
        <taxon>Meloidogyne</taxon>
    </lineage>
</organism>
<reference evidence="5" key="1">
    <citation type="journal article" date="2020" name="Ecol. Evol.">
        <title>Genome structure and content of the rice root-knot nematode (Meloidogyne graminicola).</title>
        <authorList>
            <person name="Phan N.T."/>
            <person name="Danchin E.G.J."/>
            <person name="Klopp C."/>
            <person name="Perfus-Barbeoch L."/>
            <person name="Kozlowski D.K."/>
            <person name="Koutsovoulos G.D."/>
            <person name="Lopez-Roques C."/>
            <person name="Bouchez O."/>
            <person name="Zahm M."/>
            <person name="Besnard G."/>
            <person name="Bellafiore S."/>
        </authorList>
    </citation>
    <scope>NUCLEOTIDE SEQUENCE</scope>
    <source>
        <strain evidence="5">VN-18</strain>
    </source>
</reference>
<dbReference type="InterPro" id="IPR036872">
    <property type="entry name" value="CH_dom_sf"/>
</dbReference>
<comment type="caution">
    <text evidence="5">The sequence shown here is derived from an EMBL/GenBank/DDBJ whole genome shotgun (WGS) entry which is preliminary data.</text>
</comment>
<dbReference type="AlphaFoldDB" id="A0A8S9ZN37"/>
<dbReference type="PANTHER" id="PTHR21524:SF5">
    <property type="entry name" value="SPECTRIN REPEAT CONTAINING NUCLEAR ENVELOPE PROTEIN 2"/>
    <property type="match status" value="1"/>
</dbReference>